<reference evidence="1 2" key="1">
    <citation type="submission" date="2015-04" db="EMBL/GenBank/DDBJ databases">
        <authorList>
            <person name="Syromyatnikov M.Y."/>
            <person name="Popov V.N."/>
        </authorList>
    </citation>
    <scope>NUCLEOTIDE SEQUENCE [LARGE SCALE GENOMIC DNA]</scope>
</reference>
<evidence type="ECO:0000313" key="1">
    <source>
        <dbReference type="EMBL" id="CRL07342.1"/>
    </source>
</evidence>
<dbReference type="EMBL" id="CVRI01000070">
    <property type="protein sequence ID" value="CRL07342.1"/>
    <property type="molecule type" value="Genomic_DNA"/>
</dbReference>
<dbReference type="AlphaFoldDB" id="A0A1J1J797"/>
<evidence type="ECO:0000313" key="2">
    <source>
        <dbReference type="Proteomes" id="UP000183832"/>
    </source>
</evidence>
<dbReference type="OrthoDB" id="5912242at2759"/>
<accession>A0A1J1J797</accession>
<dbReference type="Proteomes" id="UP000183832">
    <property type="component" value="Unassembled WGS sequence"/>
</dbReference>
<organism evidence="1 2">
    <name type="scientific">Clunio marinus</name>
    <dbReference type="NCBI Taxonomy" id="568069"/>
    <lineage>
        <taxon>Eukaryota</taxon>
        <taxon>Metazoa</taxon>
        <taxon>Ecdysozoa</taxon>
        <taxon>Arthropoda</taxon>
        <taxon>Hexapoda</taxon>
        <taxon>Insecta</taxon>
        <taxon>Pterygota</taxon>
        <taxon>Neoptera</taxon>
        <taxon>Endopterygota</taxon>
        <taxon>Diptera</taxon>
        <taxon>Nematocera</taxon>
        <taxon>Chironomoidea</taxon>
        <taxon>Chironomidae</taxon>
        <taxon>Clunio</taxon>
    </lineage>
</organism>
<gene>
    <name evidence="1" type="ORF">CLUMA_CG020321</name>
</gene>
<protein>
    <submittedName>
        <fullName evidence="1">CLUMA_CG020321, isoform A</fullName>
    </submittedName>
</protein>
<sequence>MSVLLLSPVDDEHVLLFISARETKQKSRIIVQEENVYEVDYAYFSEYRDYCENTRDCREYAYICNKNSCECTEGYKLDEKNKTCIGGTDIKRID</sequence>
<name>A0A1J1J797_9DIPT</name>
<keyword evidence="2" id="KW-1185">Reference proteome</keyword>
<proteinExistence type="predicted"/>